<evidence type="ECO:0000313" key="5">
    <source>
        <dbReference type="Proteomes" id="UP000582643"/>
    </source>
</evidence>
<dbReference type="SUPFAM" id="SSF52980">
    <property type="entry name" value="Restriction endonuclease-like"/>
    <property type="match status" value="1"/>
</dbReference>
<name>A0A7W7XAR9_9ACTN</name>
<feature type="region of interest" description="Disordered" evidence="2">
    <location>
        <begin position="45"/>
        <end position="79"/>
    </location>
</feature>
<feature type="domain" description="Restriction endonuclease type IV Mrr" evidence="3">
    <location>
        <begin position="368"/>
        <end position="479"/>
    </location>
</feature>
<dbReference type="RefSeq" id="WP_184930245.1">
    <property type="nucleotide sequence ID" value="NZ_JACHJY010000002.1"/>
</dbReference>
<evidence type="ECO:0000256" key="2">
    <source>
        <dbReference type="SAM" id="MobiDB-lite"/>
    </source>
</evidence>
<evidence type="ECO:0000256" key="1">
    <source>
        <dbReference type="SAM" id="Coils"/>
    </source>
</evidence>
<dbReference type="AlphaFoldDB" id="A0A7W7XAR9"/>
<feature type="compositionally biased region" description="Basic and acidic residues" evidence="2">
    <location>
        <begin position="45"/>
        <end position="58"/>
    </location>
</feature>
<dbReference type="GO" id="GO:0009307">
    <property type="term" value="P:DNA restriction-modification system"/>
    <property type="evidence" value="ECO:0007669"/>
    <property type="project" value="InterPro"/>
</dbReference>
<dbReference type="PANTHER" id="PTHR30015">
    <property type="entry name" value="MRR RESTRICTION SYSTEM PROTEIN"/>
    <property type="match status" value="1"/>
</dbReference>
<dbReference type="InterPro" id="IPR052906">
    <property type="entry name" value="Type_IV_Methyl-Rstrct_Enzyme"/>
</dbReference>
<dbReference type="InterPro" id="IPR007560">
    <property type="entry name" value="Restrct_endonuc_IV_Mrr"/>
</dbReference>
<dbReference type="EMBL" id="JACHJY010000002">
    <property type="protein sequence ID" value="MBB4980448.1"/>
    <property type="molecule type" value="Genomic_DNA"/>
</dbReference>
<comment type="caution">
    <text evidence="4">The sequence shown here is derived from an EMBL/GenBank/DDBJ whole genome shotgun (WGS) entry which is preliminary data.</text>
</comment>
<feature type="compositionally biased region" description="Basic and acidic residues" evidence="2">
    <location>
        <begin position="65"/>
        <end position="79"/>
    </location>
</feature>
<dbReference type="InterPro" id="IPR011335">
    <property type="entry name" value="Restrct_endonuc-II-like"/>
</dbReference>
<dbReference type="Proteomes" id="UP000582643">
    <property type="component" value="Unassembled WGS sequence"/>
</dbReference>
<gene>
    <name evidence="4" type="ORF">GGE06_001356</name>
</gene>
<feature type="coiled-coil region" evidence="1">
    <location>
        <begin position="89"/>
        <end position="145"/>
    </location>
</feature>
<accession>A0A7W7XAR9</accession>
<reference evidence="4 5" key="1">
    <citation type="submission" date="2020-08" db="EMBL/GenBank/DDBJ databases">
        <title>Genomic Encyclopedia of Type Strains, Phase III (KMG-III): the genomes of soil and plant-associated and newly described type strains.</title>
        <authorList>
            <person name="Whitman W."/>
        </authorList>
    </citation>
    <scope>NUCLEOTIDE SEQUENCE [LARGE SCALE GENOMIC DNA]</scope>
    <source>
        <strain evidence="4 5">SFB5A</strain>
    </source>
</reference>
<dbReference type="GO" id="GO:0015666">
    <property type="term" value="F:restriction endodeoxyribonuclease activity"/>
    <property type="evidence" value="ECO:0007669"/>
    <property type="project" value="TreeGrafter"/>
</dbReference>
<evidence type="ECO:0000313" key="4">
    <source>
        <dbReference type="EMBL" id="MBB4980448.1"/>
    </source>
</evidence>
<organism evidence="4 5">
    <name type="scientific">Streptomyces nymphaeiformis</name>
    <dbReference type="NCBI Taxonomy" id="2663842"/>
    <lineage>
        <taxon>Bacteria</taxon>
        <taxon>Bacillati</taxon>
        <taxon>Actinomycetota</taxon>
        <taxon>Actinomycetes</taxon>
        <taxon>Kitasatosporales</taxon>
        <taxon>Streptomycetaceae</taxon>
        <taxon>Streptomyces</taxon>
    </lineage>
</organism>
<keyword evidence="5" id="KW-1185">Reference proteome</keyword>
<dbReference type="Gene3D" id="3.40.1350.10">
    <property type="match status" value="1"/>
</dbReference>
<dbReference type="InterPro" id="IPR011856">
    <property type="entry name" value="tRNA_endonuc-like_dom_sf"/>
</dbReference>
<protein>
    <submittedName>
        <fullName evidence="4">Restriction system protein</fullName>
    </submittedName>
</protein>
<proteinExistence type="predicted"/>
<keyword evidence="1" id="KW-0175">Coiled coil</keyword>
<dbReference type="GO" id="GO:0003677">
    <property type="term" value="F:DNA binding"/>
    <property type="evidence" value="ECO:0007669"/>
    <property type="project" value="InterPro"/>
</dbReference>
<sequence length="497" mass="54735">MARRKSLAGQLLQVYQERQKAKAAAAKRAEAELARQAREAERVAAARAREDARREREAAQAWSRAQKEKQALQSADARRAEQIVRDLEKRDAARAKELEQKRRAEAREKAAAERLAKQEAVEGMRREASERTAEVEERLKALSSVLRSRPGGLHQLRLEAERAFGEGDLEGFAVGVEEALGSVSYPEGLGGARRVAFAPEARELVLEMELPGQVVVPSVAQYRFKASAPPAVVPQPRKEAETKVLYRDLVARLALRAIDEAFAVTPPALVDQVAFNGKVRAKDRATGKAIEPCLISVRVNREGFSELVLDEPELDPVASLHHLNAIVSQHPYDLEPVRPVVSFDLSRYKIAPERDVVAGLDSRPDLVAMDPTDFEHLIRRLFEKIGLKSWVTQASRDDGIDAVAVNEEPLIGGLCIIQAKRTKNVVSAETVRAVAGLVVDKGASKGIVVTTAWFGKASWDFAPRNRVELIDGRHLKSLLLEHLGIDALIGLSKLPPN</sequence>
<dbReference type="PANTHER" id="PTHR30015:SF7">
    <property type="entry name" value="TYPE IV METHYL-DIRECTED RESTRICTION ENZYME ECOKMRR"/>
    <property type="match status" value="1"/>
</dbReference>
<evidence type="ECO:0000259" key="3">
    <source>
        <dbReference type="Pfam" id="PF04471"/>
    </source>
</evidence>
<dbReference type="Pfam" id="PF04471">
    <property type="entry name" value="Mrr_cat"/>
    <property type="match status" value="1"/>
</dbReference>